<comment type="similarity">
    <text evidence="2">Belongs to the nucleobase:cation symporter-2 (NCS2) (TC 2.A.40) family. Azg-like subfamily.</text>
</comment>
<dbReference type="Pfam" id="PF00860">
    <property type="entry name" value="Xan_ur_permease"/>
    <property type="match status" value="1"/>
</dbReference>
<keyword evidence="3" id="KW-0813">Transport</keyword>
<evidence type="ECO:0000256" key="2">
    <source>
        <dbReference type="ARBA" id="ARBA00005697"/>
    </source>
</evidence>
<organism evidence="8 9">
    <name type="scientific">Anaeromyxobacter oryzae</name>
    <dbReference type="NCBI Taxonomy" id="2918170"/>
    <lineage>
        <taxon>Bacteria</taxon>
        <taxon>Pseudomonadati</taxon>
        <taxon>Myxococcota</taxon>
        <taxon>Myxococcia</taxon>
        <taxon>Myxococcales</taxon>
        <taxon>Cystobacterineae</taxon>
        <taxon>Anaeromyxobacteraceae</taxon>
        <taxon>Anaeromyxobacter</taxon>
    </lineage>
</organism>
<dbReference type="PANTHER" id="PTHR43337">
    <property type="entry name" value="XANTHINE/URACIL PERMEASE C887.17-RELATED"/>
    <property type="match status" value="1"/>
</dbReference>
<feature type="transmembrane region" description="Helical" evidence="7">
    <location>
        <begin position="413"/>
        <end position="437"/>
    </location>
</feature>
<sequence>MENPTVARATRASGLDAFFGLTARGTTARREVLAGATTFVTMAYIVFVNPAILGGPKDVTGAQLSHAAILTSTALVAAVMTVAMGLLANLPLALAAGMGLNSVVAFQLVAARGLTWPQAMGVIVAEGLAITTLVATGLRQAVVRAVPMAMKRAIGIGIGLFLGIIGFVDAGFVSRSPADPVPVALGTAGHLRGFPALLFVATLLLTAWLLARNVRGALLIGIGASTVVAVVAKALLGSAAGFKPFEVVLPSSPVALPDFGQLGKFSFSFFGAMGPAAAILVVFSLMLSDFFDTVGTVVAVGQEAKYLDAQGNFPRPGTVLLIDSLAAVAGGAAGASSATTYVESASGAAAGGRTGLTSVVTGLLFALCLFISPLAAVVPPQATGAVLVLVGFLMMREVGSLPWDDFTEAIPAFLTLTVMPFTYSITNGIGAGFVTFVVLKLATGRTREVHPLMAGAAVAFVVYFALA</sequence>
<feature type="transmembrane region" description="Helical" evidence="7">
    <location>
        <begin position="262"/>
        <end position="283"/>
    </location>
</feature>
<evidence type="ECO:0000256" key="1">
    <source>
        <dbReference type="ARBA" id="ARBA00004127"/>
    </source>
</evidence>
<feature type="transmembrane region" description="Helical" evidence="7">
    <location>
        <begin position="193"/>
        <end position="211"/>
    </location>
</feature>
<feature type="transmembrane region" description="Helical" evidence="7">
    <location>
        <begin position="120"/>
        <end position="141"/>
    </location>
</feature>
<evidence type="ECO:0000256" key="6">
    <source>
        <dbReference type="ARBA" id="ARBA00023136"/>
    </source>
</evidence>
<keyword evidence="6 7" id="KW-0472">Membrane</keyword>
<dbReference type="InterPro" id="IPR006043">
    <property type="entry name" value="NCS2"/>
</dbReference>
<dbReference type="Proteomes" id="UP001162891">
    <property type="component" value="Chromosome"/>
</dbReference>
<feature type="transmembrane region" description="Helical" evidence="7">
    <location>
        <begin position="218"/>
        <end position="242"/>
    </location>
</feature>
<feature type="transmembrane region" description="Helical" evidence="7">
    <location>
        <begin position="363"/>
        <end position="393"/>
    </location>
</feature>
<feature type="transmembrane region" description="Helical" evidence="7">
    <location>
        <begin position="153"/>
        <end position="173"/>
    </location>
</feature>
<dbReference type="EMBL" id="AP025591">
    <property type="protein sequence ID" value="BDG04905.1"/>
    <property type="molecule type" value="Genomic_DNA"/>
</dbReference>
<proteinExistence type="inferred from homology"/>
<dbReference type="InterPro" id="IPR045018">
    <property type="entry name" value="Azg-like"/>
</dbReference>
<evidence type="ECO:0000256" key="5">
    <source>
        <dbReference type="ARBA" id="ARBA00022989"/>
    </source>
</evidence>
<evidence type="ECO:0000256" key="3">
    <source>
        <dbReference type="ARBA" id="ARBA00022448"/>
    </source>
</evidence>
<gene>
    <name evidence="8" type="ORF">AMOR_39010</name>
</gene>
<dbReference type="RefSeq" id="WP_248353419.1">
    <property type="nucleotide sequence ID" value="NZ_AP025591.1"/>
</dbReference>
<keyword evidence="9" id="KW-1185">Reference proteome</keyword>
<name>A0ABM7WZI7_9BACT</name>
<protein>
    <submittedName>
        <fullName evidence="8">MFS transporter</fullName>
    </submittedName>
</protein>
<reference evidence="9" key="1">
    <citation type="journal article" date="2022" name="Int. J. Syst. Evol. Microbiol.">
        <title>Anaeromyxobacter oryzae sp. nov., Anaeromyxobacter diazotrophicus sp. nov. and Anaeromyxobacter paludicola sp. nov., isolated from paddy soils.</title>
        <authorList>
            <person name="Itoh H."/>
            <person name="Xu Z."/>
            <person name="Mise K."/>
            <person name="Masuda Y."/>
            <person name="Ushijima N."/>
            <person name="Hayakawa C."/>
            <person name="Shiratori Y."/>
            <person name="Senoo K."/>
        </authorList>
    </citation>
    <scope>NUCLEOTIDE SEQUENCE [LARGE SCALE GENOMIC DNA]</scope>
    <source>
        <strain evidence="9">Red232</strain>
    </source>
</reference>
<evidence type="ECO:0000313" key="9">
    <source>
        <dbReference type="Proteomes" id="UP001162891"/>
    </source>
</evidence>
<feature type="transmembrane region" description="Helical" evidence="7">
    <location>
        <begin position="449"/>
        <end position="466"/>
    </location>
</feature>
<accession>A0ABM7WZI7</accession>
<keyword evidence="4 7" id="KW-0812">Transmembrane</keyword>
<keyword evidence="5 7" id="KW-1133">Transmembrane helix</keyword>
<comment type="subcellular location">
    <subcellularLocation>
        <location evidence="1">Endomembrane system</location>
        <topology evidence="1">Multi-pass membrane protein</topology>
    </subcellularLocation>
</comment>
<evidence type="ECO:0000256" key="7">
    <source>
        <dbReference type="SAM" id="Phobius"/>
    </source>
</evidence>
<dbReference type="PANTHER" id="PTHR43337:SF1">
    <property type="entry name" value="XANTHINE_URACIL PERMEASE C887.17-RELATED"/>
    <property type="match status" value="1"/>
</dbReference>
<evidence type="ECO:0000256" key="4">
    <source>
        <dbReference type="ARBA" id="ARBA00022692"/>
    </source>
</evidence>
<feature type="transmembrane region" description="Helical" evidence="7">
    <location>
        <begin position="64"/>
        <end position="87"/>
    </location>
</feature>
<evidence type="ECO:0000313" key="8">
    <source>
        <dbReference type="EMBL" id="BDG04905.1"/>
    </source>
</evidence>
<feature type="transmembrane region" description="Helical" evidence="7">
    <location>
        <begin position="32"/>
        <end position="52"/>
    </location>
</feature>
<feature type="transmembrane region" description="Helical" evidence="7">
    <location>
        <begin position="94"/>
        <end position="114"/>
    </location>
</feature>